<gene>
    <name evidence="1" type="ORF">SARC_17989</name>
</gene>
<dbReference type="EMBL" id="KQ254704">
    <property type="protein sequence ID" value="KNC69502.1"/>
    <property type="molecule type" value="Genomic_DNA"/>
</dbReference>
<protein>
    <submittedName>
        <fullName evidence="1">Uncharacterized protein</fullName>
    </submittedName>
</protein>
<name>A0A0L0EYD2_9EUKA</name>
<feature type="non-terminal residue" evidence="1">
    <location>
        <position position="100"/>
    </location>
</feature>
<evidence type="ECO:0000313" key="2">
    <source>
        <dbReference type="Proteomes" id="UP000054560"/>
    </source>
</evidence>
<dbReference type="Proteomes" id="UP000054560">
    <property type="component" value="Unassembled WGS sequence"/>
</dbReference>
<keyword evidence="2" id="KW-1185">Reference proteome</keyword>
<evidence type="ECO:0000313" key="1">
    <source>
        <dbReference type="EMBL" id="KNC69502.1"/>
    </source>
</evidence>
<sequence>MPWHGDNSTADKSQLAAYTLHLRIGHLELNTTHNTPPRAHVHKDTFKDIHEDKFDESDGLDEIQYLFAHSNPQSLVAVAWDDSVPVGIVLLSEIDRLNFE</sequence>
<dbReference type="AlphaFoldDB" id="A0A0L0EYD2"/>
<organism evidence="1 2">
    <name type="scientific">Sphaeroforma arctica JP610</name>
    <dbReference type="NCBI Taxonomy" id="667725"/>
    <lineage>
        <taxon>Eukaryota</taxon>
        <taxon>Ichthyosporea</taxon>
        <taxon>Ichthyophonida</taxon>
        <taxon>Sphaeroforma</taxon>
    </lineage>
</organism>
<reference evidence="1 2" key="1">
    <citation type="submission" date="2011-02" db="EMBL/GenBank/DDBJ databases">
        <title>The Genome Sequence of Sphaeroforma arctica JP610.</title>
        <authorList>
            <consortium name="The Broad Institute Genome Sequencing Platform"/>
            <person name="Russ C."/>
            <person name="Cuomo C."/>
            <person name="Young S.K."/>
            <person name="Zeng Q."/>
            <person name="Gargeya S."/>
            <person name="Alvarado L."/>
            <person name="Berlin A."/>
            <person name="Chapman S.B."/>
            <person name="Chen Z."/>
            <person name="Freedman E."/>
            <person name="Gellesch M."/>
            <person name="Goldberg J."/>
            <person name="Griggs A."/>
            <person name="Gujja S."/>
            <person name="Heilman E."/>
            <person name="Heiman D."/>
            <person name="Howarth C."/>
            <person name="Mehta T."/>
            <person name="Neiman D."/>
            <person name="Pearson M."/>
            <person name="Roberts A."/>
            <person name="Saif S."/>
            <person name="Shea T."/>
            <person name="Shenoy N."/>
            <person name="Sisk P."/>
            <person name="Stolte C."/>
            <person name="Sykes S."/>
            <person name="White J."/>
            <person name="Yandava C."/>
            <person name="Burger G."/>
            <person name="Gray M.W."/>
            <person name="Holland P.W.H."/>
            <person name="King N."/>
            <person name="Lang F.B.F."/>
            <person name="Roger A.J."/>
            <person name="Ruiz-Trillo I."/>
            <person name="Haas B."/>
            <person name="Nusbaum C."/>
            <person name="Birren B."/>
        </authorList>
    </citation>
    <scope>NUCLEOTIDE SEQUENCE [LARGE SCALE GENOMIC DNA]</scope>
    <source>
        <strain evidence="1 2">JP610</strain>
    </source>
</reference>
<dbReference type="GeneID" id="25918493"/>
<dbReference type="RefSeq" id="XP_014143404.1">
    <property type="nucleotide sequence ID" value="XM_014287929.1"/>
</dbReference>
<accession>A0A0L0EYD2</accession>
<proteinExistence type="predicted"/>